<name>A0ABS9Q710_9MICO</name>
<dbReference type="InterPro" id="IPR048000">
    <property type="entry name" value="TnsA-like"/>
</dbReference>
<reference evidence="1 2" key="1">
    <citation type="submission" date="2022-02" db="EMBL/GenBank/DDBJ databases">
        <title>Uncovering new skin microbiome diversity through culturing and metagenomics.</title>
        <authorList>
            <person name="Conlan S."/>
            <person name="Deming C."/>
            <person name="Nisc Comparative Sequencing Program N."/>
            <person name="Segre J.A."/>
        </authorList>
    </citation>
    <scope>NUCLEOTIDE SEQUENCE [LARGE SCALE GENOMIC DNA]</scope>
    <source>
        <strain evidence="1 2">ACRQZ</strain>
    </source>
</reference>
<evidence type="ECO:0000313" key="1">
    <source>
        <dbReference type="EMBL" id="MCG7323659.1"/>
    </source>
</evidence>
<dbReference type="RefSeq" id="WP_239266492.1">
    <property type="nucleotide sequence ID" value="NZ_JAKRCV010000093.1"/>
</dbReference>
<keyword evidence="2" id="KW-1185">Reference proteome</keyword>
<sequence>MSSVVLSVVPKLGSTVGWQVRVDGVPVKWDWTDGQPAVEHLGPVRRVRSSASSRHVPVRALCSTTNTALLVESGLEYELLTWLDHRRDITWVAAQPVELSWSDKVRHTPDLLSVDVRGAVTLWDARSKERQDDDFWLKARRTAKECERVGWGYEVFEGLSEIAGLNLRWLAGARRAPQWLDAVRPQLLEQLADGPRTLGELMALDDGRGFQTSCLWHLIWTQELVVDLDHLWDQDTVCRRGQAVGA</sequence>
<protein>
    <submittedName>
        <fullName evidence="1">TnsA-like heteromeric transposase endonuclease subunit</fullName>
    </submittedName>
</protein>
<dbReference type="EMBL" id="JAKRCV010000093">
    <property type="protein sequence ID" value="MCG7323659.1"/>
    <property type="molecule type" value="Genomic_DNA"/>
</dbReference>
<dbReference type="NCBIfam" id="NF033179">
    <property type="entry name" value="TnsA_like_Actin"/>
    <property type="match status" value="1"/>
</dbReference>
<accession>A0ABS9Q710</accession>
<dbReference type="Proteomes" id="UP001521931">
    <property type="component" value="Unassembled WGS sequence"/>
</dbReference>
<proteinExistence type="predicted"/>
<organism evidence="1 2">
    <name type="scientific">Arsenicicoccus bolidensis</name>
    <dbReference type="NCBI Taxonomy" id="229480"/>
    <lineage>
        <taxon>Bacteria</taxon>
        <taxon>Bacillati</taxon>
        <taxon>Actinomycetota</taxon>
        <taxon>Actinomycetes</taxon>
        <taxon>Micrococcales</taxon>
        <taxon>Intrasporangiaceae</taxon>
        <taxon>Arsenicicoccus</taxon>
    </lineage>
</organism>
<evidence type="ECO:0000313" key="2">
    <source>
        <dbReference type="Proteomes" id="UP001521931"/>
    </source>
</evidence>
<comment type="caution">
    <text evidence="1">The sequence shown here is derived from an EMBL/GenBank/DDBJ whole genome shotgun (WGS) entry which is preliminary data.</text>
</comment>
<gene>
    <name evidence="1" type="ORF">MHL29_17440</name>
</gene>